<evidence type="ECO:0000313" key="2">
    <source>
        <dbReference type="EMBL" id="OHU95503.1"/>
    </source>
</evidence>
<proteinExistence type="predicted"/>
<organism evidence="2 3">
    <name type="scientific">Pseudoalteromonas byunsanensis</name>
    <dbReference type="NCBI Taxonomy" id="327939"/>
    <lineage>
        <taxon>Bacteria</taxon>
        <taxon>Pseudomonadati</taxon>
        <taxon>Pseudomonadota</taxon>
        <taxon>Gammaproteobacteria</taxon>
        <taxon>Alteromonadales</taxon>
        <taxon>Pseudoalteromonadaceae</taxon>
        <taxon>Pseudoalteromonas</taxon>
    </lineage>
</organism>
<protein>
    <submittedName>
        <fullName evidence="2">Uncharacterized protein</fullName>
    </submittedName>
</protein>
<comment type="caution">
    <text evidence="2">The sequence shown here is derived from an EMBL/GenBank/DDBJ whole genome shotgun (WGS) entry which is preliminary data.</text>
</comment>
<keyword evidence="1" id="KW-0472">Membrane</keyword>
<keyword evidence="1" id="KW-1133">Transmembrane helix</keyword>
<sequence>MHMTDADSSLVDFSKHLLITIFAIFAFTSGALLGASNDWVKVLFTLSLITSIVSMTLGFKVVMIKVNEHLRSESEKLPKNIIKEMLKALQWQYYTSIMALGLLVFSIMIYFLTENYYLISVKPY</sequence>
<evidence type="ECO:0000256" key="1">
    <source>
        <dbReference type="SAM" id="Phobius"/>
    </source>
</evidence>
<dbReference type="STRING" id="327939.BIW53_09735"/>
<accession>A0A1S1N9Y0</accession>
<gene>
    <name evidence="2" type="ORF">BIW53_09735</name>
</gene>
<evidence type="ECO:0000313" key="3">
    <source>
        <dbReference type="Proteomes" id="UP000180253"/>
    </source>
</evidence>
<keyword evidence="3" id="KW-1185">Reference proteome</keyword>
<dbReference type="Proteomes" id="UP000180253">
    <property type="component" value="Unassembled WGS sequence"/>
</dbReference>
<dbReference type="EMBL" id="MNAN01000030">
    <property type="protein sequence ID" value="OHU95503.1"/>
    <property type="molecule type" value="Genomic_DNA"/>
</dbReference>
<feature type="transmembrane region" description="Helical" evidence="1">
    <location>
        <begin position="42"/>
        <end position="62"/>
    </location>
</feature>
<feature type="transmembrane region" description="Helical" evidence="1">
    <location>
        <begin position="93"/>
        <end position="113"/>
    </location>
</feature>
<name>A0A1S1N9Y0_9GAMM</name>
<reference evidence="2 3" key="1">
    <citation type="submission" date="2016-10" db="EMBL/GenBank/DDBJ databases">
        <title>Pseudoalteromonas amylolytica sp. nov., isolated from the surface seawater.</title>
        <authorList>
            <person name="Wu Y.-H."/>
            <person name="Cheng H."/>
            <person name="Jin X.-B."/>
            <person name="Wang C.-S."/>
            <person name="Xu X.-W."/>
        </authorList>
    </citation>
    <scope>NUCLEOTIDE SEQUENCE [LARGE SCALE GENOMIC DNA]</scope>
    <source>
        <strain evidence="2 3">JCM 12483</strain>
    </source>
</reference>
<feature type="transmembrane region" description="Helical" evidence="1">
    <location>
        <begin position="17"/>
        <end position="36"/>
    </location>
</feature>
<dbReference type="AlphaFoldDB" id="A0A1S1N9Y0"/>
<keyword evidence="1" id="KW-0812">Transmembrane</keyword>